<comment type="caution">
    <text evidence="1">The sequence shown here is derived from an EMBL/GenBank/DDBJ whole genome shotgun (WGS) entry which is preliminary data.</text>
</comment>
<evidence type="ECO:0000313" key="2">
    <source>
        <dbReference type="Proteomes" id="UP000007151"/>
    </source>
</evidence>
<reference evidence="1 2" key="1">
    <citation type="journal article" date="2011" name="Cell">
        <title>The monarch butterfly genome yields insights into long-distance migration.</title>
        <authorList>
            <person name="Zhan S."/>
            <person name="Merlin C."/>
            <person name="Boore J.L."/>
            <person name="Reppert S.M."/>
        </authorList>
    </citation>
    <scope>NUCLEOTIDE SEQUENCE [LARGE SCALE GENOMIC DNA]</scope>
    <source>
        <strain evidence="1">F-2</strain>
    </source>
</reference>
<sequence length="35" mass="3542">TPSPIRLVTDVTYRSLYILHPGKGVEGESGGGGAG</sequence>
<dbReference type="EMBL" id="AGBW02007959">
    <property type="protein sequence ID" value="OWR54374.1"/>
    <property type="molecule type" value="Genomic_DNA"/>
</dbReference>
<gene>
    <name evidence="1" type="ORF">KGM_212415B</name>
</gene>
<dbReference type="AlphaFoldDB" id="A0A212FKV6"/>
<name>A0A212FKV6_DANPL</name>
<accession>A0A212FKV6</accession>
<feature type="non-terminal residue" evidence="1">
    <location>
        <position position="1"/>
    </location>
</feature>
<dbReference type="Proteomes" id="UP000007151">
    <property type="component" value="Unassembled WGS sequence"/>
</dbReference>
<keyword evidence="2" id="KW-1185">Reference proteome</keyword>
<protein>
    <submittedName>
        <fullName evidence="1">Uncharacterized protein</fullName>
    </submittedName>
</protein>
<dbReference type="InParanoid" id="A0A212FKV6"/>
<dbReference type="KEGG" id="dpl:KGM_212415B"/>
<evidence type="ECO:0000313" key="1">
    <source>
        <dbReference type="EMBL" id="OWR54374.1"/>
    </source>
</evidence>
<organism evidence="1 2">
    <name type="scientific">Danaus plexippus plexippus</name>
    <dbReference type="NCBI Taxonomy" id="278856"/>
    <lineage>
        <taxon>Eukaryota</taxon>
        <taxon>Metazoa</taxon>
        <taxon>Ecdysozoa</taxon>
        <taxon>Arthropoda</taxon>
        <taxon>Hexapoda</taxon>
        <taxon>Insecta</taxon>
        <taxon>Pterygota</taxon>
        <taxon>Neoptera</taxon>
        <taxon>Endopterygota</taxon>
        <taxon>Lepidoptera</taxon>
        <taxon>Glossata</taxon>
        <taxon>Ditrysia</taxon>
        <taxon>Papilionoidea</taxon>
        <taxon>Nymphalidae</taxon>
        <taxon>Danainae</taxon>
        <taxon>Danaini</taxon>
        <taxon>Danaina</taxon>
        <taxon>Danaus</taxon>
        <taxon>Danaus</taxon>
    </lineage>
</organism>
<proteinExistence type="predicted"/>